<dbReference type="AlphaFoldDB" id="A0A4S4LQ49"/>
<evidence type="ECO:0000313" key="7">
    <source>
        <dbReference type="EMBL" id="THH14409.1"/>
    </source>
</evidence>
<dbReference type="GO" id="GO:0016020">
    <property type="term" value="C:membrane"/>
    <property type="evidence" value="ECO:0007669"/>
    <property type="project" value="UniProtKB-SubCell"/>
</dbReference>
<comment type="caution">
    <text evidence="7">The sequence shown here is derived from an EMBL/GenBank/DDBJ whole genome shotgun (WGS) entry which is preliminary data.</text>
</comment>
<dbReference type="SUPFAM" id="SSF103473">
    <property type="entry name" value="MFS general substrate transporter"/>
    <property type="match status" value="1"/>
</dbReference>
<dbReference type="GO" id="GO:0022857">
    <property type="term" value="F:transmembrane transporter activity"/>
    <property type="evidence" value="ECO:0007669"/>
    <property type="project" value="InterPro"/>
</dbReference>
<dbReference type="FunFam" id="1.20.1250.20:FF:000018">
    <property type="entry name" value="MFS transporter permease"/>
    <property type="match status" value="1"/>
</dbReference>
<reference evidence="7 8" key="1">
    <citation type="submission" date="2019-02" db="EMBL/GenBank/DDBJ databases">
        <title>Genome sequencing of the rare red list fungi Bondarzewia mesenterica.</title>
        <authorList>
            <person name="Buettner E."/>
            <person name="Kellner H."/>
        </authorList>
    </citation>
    <scope>NUCLEOTIDE SEQUENCE [LARGE SCALE GENOMIC DNA]</scope>
    <source>
        <strain evidence="7 8">DSM 108281</strain>
    </source>
</reference>
<organism evidence="7 8">
    <name type="scientific">Bondarzewia mesenterica</name>
    <dbReference type="NCBI Taxonomy" id="1095465"/>
    <lineage>
        <taxon>Eukaryota</taxon>
        <taxon>Fungi</taxon>
        <taxon>Dikarya</taxon>
        <taxon>Basidiomycota</taxon>
        <taxon>Agaricomycotina</taxon>
        <taxon>Agaricomycetes</taxon>
        <taxon>Russulales</taxon>
        <taxon>Bondarzewiaceae</taxon>
        <taxon>Bondarzewia</taxon>
    </lineage>
</organism>
<dbReference type="OrthoDB" id="2985014at2759"/>
<feature type="transmembrane region" description="Helical" evidence="6">
    <location>
        <begin position="356"/>
        <end position="374"/>
    </location>
</feature>
<protein>
    <recommendedName>
        <fullName evidence="9">Major facilitator superfamily (MFS) profile domain-containing protein</fullName>
    </recommendedName>
</protein>
<proteinExistence type="predicted"/>
<sequence length="478" mass="52367">MSIEGNQNAPPLYEKAAVDVKLRGLEAATAGNDGDESVLISLEERSLVRKLDRRILPIACLMYLFAYLDRSNLGNARLQGLPEDVLHGDPTGRSFDWVNSAFFFSYILCQVPATILSKFLPPRLWLGCAAIGWGLCSTLMVSFYQPGFNEAGLIVARLGLGVFEAGFGPGIPLYFSLFYTKYEMGLRLAYWFGFAAVAGAFGGLIAFGVQHANTAIENWRLLFIIEGIPATLLGFVALALLPNRPEMTNFFNEEERALAVKRANQDMTADVGYTVNKSHITSAFKDWRIFLGGVIYFGANCALASTSAFLPTIIQTFGYTNARAQLMTVPPYAVCAVVITLSSWCSDRLQSRGPFIAAASTVGGIGYLLLLTVPSNNHVRYFATFCITSGTYTTIGITIAWYAFNLASETKRATGTPLKGFAVSCALEFLAAICAIFLTIHYRHENVRKDRTYGKNTPDMVVDTTELADRAPGFRYVP</sequence>
<evidence type="ECO:0000313" key="8">
    <source>
        <dbReference type="Proteomes" id="UP000310158"/>
    </source>
</evidence>
<evidence type="ECO:0000256" key="3">
    <source>
        <dbReference type="ARBA" id="ARBA00022692"/>
    </source>
</evidence>
<evidence type="ECO:0000256" key="4">
    <source>
        <dbReference type="ARBA" id="ARBA00022989"/>
    </source>
</evidence>
<dbReference type="PANTHER" id="PTHR43791:SF36">
    <property type="entry name" value="TRANSPORTER, PUTATIVE (AFU_ORTHOLOGUE AFUA_6G08340)-RELATED"/>
    <property type="match status" value="1"/>
</dbReference>
<keyword evidence="3 6" id="KW-0812">Transmembrane</keyword>
<evidence type="ECO:0000256" key="2">
    <source>
        <dbReference type="ARBA" id="ARBA00022448"/>
    </source>
</evidence>
<dbReference type="Pfam" id="PF07690">
    <property type="entry name" value="MFS_1"/>
    <property type="match status" value="1"/>
</dbReference>
<evidence type="ECO:0000256" key="1">
    <source>
        <dbReference type="ARBA" id="ARBA00004141"/>
    </source>
</evidence>
<dbReference type="Proteomes" id="UP000310158">
    <property type="component" value="Unassembled WGS sequence"/>
</dbReference>
<dbReference type="Gene3D" id="1.20.1250.20">
    <property type="entry name" value="MFS general substrate transporter like domains"/>
    <property type="match status" value="2"/>
</dbReference>
<dbReference type="PANTHER" id="PTHR43791">
    <property type="entry name" value="PERMEASE-RELATED"/>
    <property type="match status" value="1"/>
</dbReference>
<feature type="transmembrane region" description="Helical" evidence="6">
    <location>
        <begin position="289"/>
        <end position="314"/>
    </location>
</feature>
<accession>A0A4S4LQ49</accession>
<keyword evidence="4 6" id="KW-1133">Transmembrane helix</keyword>
<gene>
    <name evidence="7" type="ORF">EW146_g5918</name>
</gene>
<evidence type="ECO:0008006" key="9">
    <source>
        <dbReference type="Google" id="ProtNLM"/>
    </source>
</evidence>
<feature type="transmembrane region" description="Helical" evidence="6">
    <location>
        <begin position="124"/>
        <end position="144"/>
    </location>
</feature>
<keyword evidence="2" id="KW-0813">Transport</keyword>
<comment type="subcellular location">
    <subcellularLocation>
        <location evidence="1">Membrane</location>
        <topology evidence="1">Multi-pass membrane protein</topology>
    </subcellularLocation>
</comment>
<feature type="transmembrane region" description="Helical" evidence="6">
    <location>
        <begin position="381"/>
        <end position="401"/>
    </location>
</feature>
<keyword evidence="8" id="KW-1185">Reference proteome</keyword>
<feature type="transmembrane region" description="Helical" evidence="6">
    <location>
        <begin position="188"/>
        <end position="209"/>
    </location>
</feature>
<feature type="transmembrane region" description="Helical" evidence="6">
    <location>
        <begin position="326"/>
        <end position="344"/>
    </location>
</feature>
<name>A0A4S4LQ49_9AGAM</name>
<feature type="transmembrane region" description="Helical" evidence="6">
    <location>
        <begin position="221"/>
        <end position="241"/>
    </location>
</feature>
<feature type="transmembrane region" description="Helical" evidence="6">
    <location>
        <begin position="421"/>
        <end position="442"/>
    </location>
</feature>
<dbReference type="InterPro" id="IPR011701">
    <property type="entry name" value="MFS"/>
</dbReference>
<dbReference type="InterPro" id="IPR036259">
    <property type="entry name" value="MFS_trans_sf"/>
</dbReference>
<keyword evidence="5 6" id="KW-0472">Membrane</keyword>
<evidence type="ECO:0000256" key="6">
    <source>
        <dbReference type="SAM" id="Phobius"/>
    </source>
</evidence>
<dbReference type="EMBL" id="SGPL01000279">
    <property type="protein sequence ID" value="THH14409.1"/>
    <property type="molecule type" value="Genomic_DNA"/>
</dbReference>
<evidence type="ECO:0000256" key="5">
    <source>
        <dbReference type="ARBA" id="ARBA00023136"/>
    </source>
</evidence>